<feature type="transmembrane region" description="Helical" evidence="1">
    <location>
        <begin position="79"/>
        <end position="103"/>
    </location>
</feature>
<dbReference type="STRING" id="1798512.A3A39_02155"/>
<keyword evidence="1" id="KW-1133">Transmembrane helix</keyword>
<proteinExistence type="predicted"/>
<organism evidence="2 3">
    <name type="scientific">Candidatus Kaiserbacteria bacterium RIFCSPLOWO2_01_FULL_54_13</name>
    <dbReference type="NCBI Taxonomy" id="1798512"/>
    <lineage>
        <taxon>Bacteria</taxon>
        <taxon>Candidatus Kaiseribacteriota</taxon>
    </lineage>
</organism>
<evidence type="ECO:0000313" key="2">
    <source>
        <dbReference type="EMBL" id="OGG79607.1"/>
    </source>
</evidence>
<name>A0A1F6F178_9BACT</name>
<feature type="transmembrane region" description="Helical" evidence="1">
    <location>
        <begin position="46"/>
        <end position="67"/>
    </location>
</feature>
<dbReference type="EMBL" id="MFLZ01000022">
    <property type="protein sequence ID" value="OGG79607.1"/>
    <property type="molecule type" value="Genomic_DNA"/>
</dbReference>
<comment type="caution">
    <text evidence="2">The sequence shown here is derived from an EMBL/GenBank/DDBJ whole genome shotgun (WGS) entry which is preliminary data.</text>
</comment>
<accession>A0A1F6F178</accession>
<protein>
    <submittedName>
        <fullName evidence="2">Uncharacterized protein</fullName>
    </submittedName>
</protein>
<gene>
    <name evidence="2" type="ORF">A3A39_02155</name>
</gene>
<dbReference type="AlphaFoldDB" id="A0A1F6F178"/>
<dbReference type="Proteomes" id="UP000177372">
    <property type="component" value="Unassembled WGS sequence"/>
</dbReference>
<keyword evidence="1" id="KW-0812">Transmembrane</keyword>
<keyword evidence="1" id="KW-0472">Membrane</keyword>
<evidence type="ECO:0000256" key="1">
    <source>
        <dbReference type="SAM" id="Phobius"/>
    </source>
</evidence>
<reference evidence="2 3" key="1">
    <citation type="journal article" date="2016" name="Nat. Commun.">
        <title>Thousands of microbial genomes shed light on interconnected biogeochemical processes in an aquifer system.</title>
        <authorList>
            <person name="Anantharaman K."/>
            <person name="Brown C.T."/>
            <person name="Hug L.A."/>
            <person name="Sharon I."/>
            <person name="Castelle C.J."/>
            <person name="Probst A.J."/>
            <person name="Thomas B.C."/>
            <person name="Singh A."/>
            <person name="Wilkins M.J."/>
            <person name="Karaoz U."/>
            <person name="Brodie E.L."/>
            <person name="Williams K.H."/>
            <person name="Hubbard S.S."/>
            <person name="Banfield J.F."/>
        </authorList>
    </citation>
    <scope>NUCLEOTIDE SEQUENCE [LARGE SCALE GENOMIC DNA]</scope>
</reference>
<evidence type="ECO:0000313" key="3">
    <source>
        <dbReference type="Proteomes" id="UP000177372"/>
    </source>
</evidence>
<feature type="transmembrane region" description="Helical" evidence="1">
    <location>
        <begin position="7"/>
        <end position="31"/>
    </location>
</feature>
<sequence>MNRPLTAVGLVFIALVIVLWCIWTFVLLYFFRSEGSPYSLLTSPVSYALLFAIPPINFFLSLYLLAVSLKALKDKPYRIFDFIAAIVSGSTIVAGLAILYFVATS</sequence>